<proteinExistence type="predicted"/>
<dbReference type="AlphaFoldDB" id="A0A1G1YTC6"/>
<comment type="caution">
    <text evidence="1">The sequence shown here is derived from an EMBL/GenBank/DDBJ whole genome shotgun (WGS) entry which is preliminary data.</text>
</comment>
<reference evidence="1 2" key="1">
    <citation type="journal article" date="2016" name="Nat. Commun.">
        <title>Thousands of microbial genomes shed light on interconnected biogeochemical processes in an aquifer system.</title>
        <authorList>
            <person name="Anantharaman K."/>
            <person name="Brown C.T."/>
            <person name="Hug L.A."/>
            <person name="Sharon I."/>
            <person name="Castelle C.J."/>
            <person name="Probst A.J."/>
            <person name="Thomas B.C."/>
            <person name="Singh A."/>
            <person name="Wilkins M.J."/>
            <person name="Karaoz U."/>
            <person name="Brodie E.L."/>
            <person name="Williams K.H."/>
            <person name="Hubbard S.S."/>
            <person name="Banfield J.F."/>
        </authorList>
    </citation>
    <scope>NUCLEOTIDE SEQUENCE [LARGE SCALE GENOMIC DNA]</scope>
</reference>
<protein>
    <submittedName>
        <fullName evidence="1">Uncharacterized protein</fullName>
    </submittedName>
</protein>
<accession>A0A1G1YTC6</accession>
<evidence type="ECO:0000313" key="1">
    <source>
        <dbReference type="EMBL" id="OGY55598.1"/>
    </source>
</evidence>
<gene>
    <name evidence="1" type="ORF">A2912_01640</name>
</gene>
<evidence type="ECO:0000313" key="2">
    <source>
        <dbReference type="Proteomes" id="UP000178122"/>
    </source>
</evidence>
<organism evidence="1 2">
    <name type="scientific">Candidatus Buchananbacteria bacterium RIFCSPLOWO2_01_FULL_40_23b</name>
    <dbReference type="NCBI Taxonomy" id="1797544"/>
    <lineage>
        <taxon>Bacteria</taxon>
        <taxon>Candidatus Buchananiibacteriota</taxon>
    </lineage>
</organism>
<sequence>MIRQPMAMMNFGKMRQMSWDAARAGRVLNSARSRPILTRVNHMPKEMRYREVMLMNLISQNI</sequence>
<dbReference type="Proteomes" id="UP000178122">
    <property type="component" value="Unassembled WGS sequence"/>
</dbReference>
<dbReference type="EMBL" id="MHIN01000010">
    <property type="protein sequence ID" value="OGY55598.1"/>
    <property type="molecule type" value="Genomic_DNA"/>
</dbReference>
<name>A0A1G1YTC6_9BACT</name>